<dbReference type="InterPro" id="IPR023214">
    <property type="entry name" value="HAD_sf"/>
</dbReference>
<dbReference type="SFLD" id="SFLDG01144">
    <property type="entry name" value="C2.B.4:_PGP_Like"/>
    <property type="match status" value="1"/>
</dbReference>
<name>A0A414J8L1_9FIRM</name>
<dbReference type="CDD" id="cd07518">
    <property type="entry name" value="HAD_YbiV-Like"/>
    <property type="match status" value="1"/>
</dbReference>
<dbReference type="SFLD" id="SFLDS00003">
    <property type="entry name" value="Haloacid_Dehalogenase"/>
    <property type="match status" value="1"/>
</dbReference>
<dbReference type="SUPFAM" id="SSF56784">
    <property type="entry name" value="HAD-like"/>
    <property type="match status" value="1"/>
</dbReference>
<dbReference type="NCBIfam" id="TIGR01484">
    <property type="entry name" value="HAD-SF-IIB"/>
    <property type="match status" value="1"/>
</dbReference>
<dbReference type="GO" id="GO:0005829">
    <property type="term" value="C:cytosol"/>
    <property type="evidence" value="ECO:0007669"/>
    <property type="project" value="TreeGrafter"/>
</dbReference>
<accession>A0A414J8L1</accession>
<proteinExistence type="predicted"/>
<dbReference type="GO" id="GO:0000287">
    <property type="term" value="F:magnesium ion binding"/>
    <property type="evidence" value="ECO:0007669"/>
    <property type="project" value="TreeGrafter"/>
</dbReference>
<organism evidence="1 2">
    <name type="scientific">Blautia obeum</name>
    <dbReference type="NCBI Taxonomy" id="40520"/>
    <lineage>
        <taxon>Bacteria</taxon>
        <taxon>Bacillati</taxon>
        <taxon>Bacillota</taxon>
        <taxon>Clostridia</taxon>
        <taxon>Lachnospirales</taxon>
        <taxon>Lachnospiraceae</taxon>
        <taxon>Blautia</taxon>
    </lineage>
</organism>
<dbReference type="RefSeq" id="WP_118048580.1">
    <property type="nucleotide sequence ID" value="NZ_CABJFK010000003.1"/>
</dbReference>
<dbReference type="InterPro" id="IPR000150">
    <property type="entry name" value="Cof"/>
</dbReference>
<dbReference type="NCBIfam" id="TIGR00099">
    <property type="entry name" value="Cof-subfamily"/>
    <property type="match status" value="1"/>
</dbReference>
<dbReference type="Proteomes" id="UP000283745">
    <property type="component" value="Unassembled WGS sequence"/>
</dbReference>
<dbReference type="InterPro" id="IPR036412">
    <property type="entry name" value="HAD-like_sf"/>
</dbReference>
<dbReference type="Gene3D" id="3.40.50.1000">
    <property type="entry name" value="HAD superfamily/HAD-like"/>
    <property type="match status" value="1"/>
</dbReference>
<evidence type="ECO:0000313" key="1">
    <source>
        <dbReference type="EMBL" id="RHE40774.1"/>
    </source>
</evidence>
<dbReference type="SFLD" id="SFLDG01140">
    <property type="entry name" value="C2.B:_Phosphomannomutase_and_P"/>
    <property type="match status" value="1"/>
</dbReference>
<protein>
    <submittedName>
        <fullName evidence="1">HAD family hydrolase</fullName>
    </submittedName>
</protein>
<sequence>MIKLIVSDVDGTLVKDGTLEINPEYMDVIKKLRKKEIYFAVCSGRQYSSESQLFAPVKDQIFFVSDGGTLIRTSEKILKIHTLPDEIWKNMARMVKTELPECDYFISGPDRCFAEDSKSKMFRWLRDSYGYDIREVQDMMHLEGEQIMKIAVYHQERCEELCAPVFTPYWKDKINLAAAGKEWMDGTSLGADKRSAVAFLQKYLGISPEETCAFGDNINDIAMLKDSGFSYAVANAREEVRMAAKAVCPSYAEDGVLSVLKTLL</sequence>
<keyword evidence="1" id="KW-0378">Hydrolase</keyword>
<gene>
    <name evidence="1" type="ORF">DW740_04345</name>
</gene>
<reference evidence="1 2" key="1">
    <citation type="submission" date="2018-08" db="EMBL/GenBank/DDBJ databases">
        <title>A genome reference for cultivated species of the human gut microbiota.</title>
        <authorList>
            <person name="Zou Y."/>
            <person name="Xue W."/>
            <person name="Luo G."/>
        </authorList>
    </citation>
    <scope>NUCLEOTIDE SEQUENCE [LARGE SCALE GENOMIC DNA]</scope>
    <source>
        <strain evidence="1 2">AM28-23</strain>
    </source>
</reference>
<dbReference type="AlphaFoldDB" id="A0A414J8L1"/>
<dbReference type="Gene3D" id="3.30.1240.10">
    <property type="match status" value="1"/>
</dbReference>
<dbReference type="PANTHER" id="PTHR10000">
    <property type="entry name" value="PHOSPHOSERINE PHOSPHATASE"/>
    <property type="match status" value="1"/>
</dbReference>
<dbReference type="InterPro" id="IPR006379">
    <property type="entry name" value="HAD-SF_hydro_IIB"/>
</dbReference>
<dbReference type="PANTHER" id="PTHR10000:SF53">
    <property type="entry name" value="5-AMINO-6-(5-PHOSPHO-D-RIBITYLAMINO)URACIL PHOSPHATASE YBJI-RELATED"/>
    <property type="match status" value="1"/>
</dbReference>
<dbReference type="GO" id="GO:0016791">
    <property type="term" value="F:phosphatase activity"/>
    <property type="evidence" value="ECO:0007669"/>
    <property type="project" value="TreeGrafter"/>
</dbReference>
<comment type="caution">
    <text evidence="1">The sequence shown here is derived from an EMBL/GenBank/DDBJ whole genome shotgun (WGS) entry which is preliminary data.</text>
</comment>
<dbReference type="Pfam" id="PF08282">
    <property type="entry name" value="Hydrolase_3"/>
    <property type="match status" value="1"/>
</dbReference>
<dbReference type="EMBL" id="QSKF01000003">
    <property type="protein sequence ID" value="RHE40774.1"/>
    <property type="molecule type" value="Genomic_DNA"/>
</dbReference>
<evidence type="ECO:0000313" key="2">
    <source>
        <dbReference type="Proteomes" id="UP000283745"/>
    </source>
</evidence>